<gene>
    <name evidence="2" type="ORF">SAMN04488052_11290</name>
</gene>
<keyword evidence="1" id="KW-0732">Signal</keyword>
<evidence type="ECO:0000256" key="1">
    <source>
        <dbReference type="SAM" id="SignalP"/>
    </source>
</evidence>
<name>A0A1H8VHT5_9GAMM</name>
<dbReference type="Proteomes" id="UP000199657">
    <property type="component" value="Unassembled WGS sequence"/>
</dbReference>
<evidence type="ECO:0000313" key="3">
    <source>
        <dbReference type="Proteomes" id="UP000199657"/>
    </source>
</evidence>
<feature type="signal peptide" evidence="1">
    <location>
        <begin position="1"/>
        <end position="27"/>
    </location>
</feature>
<dbReference type="AlphaFoldDB" id="A0A1H8VHT5"/>
<dbReference type="RefSeq" id="WP_139209257.1">
    <property type="nucleotide sequence ID" value="NZ_FOEG01000012.1"/>
</dbReference>
<proteinExistence type="predicted"/>
<reference evidence="2 3" key="1">
    <citation type="submission" date="2016-10" db="EMBL/GenBank/DDBJ databases">
        <authorList>
            <person name="de Groot N.N."/>
        </authorList>
    </citation>
    <scope>NUCLEOTIDE SEQUENCE [LARGE SCALE GENOMIC DNA]</scope>
    <source>
        <strain evidence="2 3">CGMCC 1.6291</strain>
    </source>
</reference>
<accession>A0A1H8VHT5</accession>
<dbReference type="EMBL" id="FOEG01000012">
    <property type="protein sequence ID" value="SEP14949.1"/>
    <property type="molecule type" value="Genomic_DNA"/>
</dbReference>
<feature type="chain" id="PRO_5011732180" evidence="1">
    <location>
        <begin position="28"/>
        <end position="630"/>
    </location>
</feature>
<protein>
    <submittedName>
        <fullName evidence="2">Uncharacterized protein</fullName>
    </submittedName>
</protein>
<dbReference type="STRING" id="406100.SAMN04488052_11290"/>
<sequence>MTYMALYRCRAAAVVIVLLGAAAGLSACGGDDSRSQSCLDQGDYGCLIADMEAVYEAEKDEVTQRERQLAASSLALAEAVAGRHDAAIERVTGLRGDLRVVALDRIAPLAAADGDWDAVRSARNLLPDDSEFPEHDSRHLIRSLSEWWMDVSLSEYVRHALEDPDAAAAGIRDDWDSQNADTFAELVVNALLDIEGAESAATFIVAHGFRPQTGSGSTAIDRGPLHWLVEDPRLARDAEAQRIIGIGYLVDADRIEHGAKAFGKERLQEAFALYAAADQMDAIDGILEAIPEDAEAVRDYGVRVKATATAHHHGVERAMDVLEQLDDPVTALRATADVAAYAAPGSDAAQALVDLAEERFQEAEGIGDPAQEAGAAQARLLLYHGGPDGLEGSGVEPADLGAGYLLDAAIQHAAHGDVAGAEQLITEAEVVGVPARELEEVQLDLARFMAGQTEERVRLSNRSIAEALLGQVISGHRPDLGLPMFGGSDELGVLKDLVAHLGDEDSIFVRSFLYRLASPESYRYGAQQEVVRDFVEARLEASPELRYRGVGAAFAVDGEGRDAEVARINEMGQSRMVNLMNSALAHGAVRAGEAGRLWDSADEIPMLSSRLALKTAVMKVHDKEVGGNAD</sequence>
<evidence type="ECO:0000313" key="2">
    <source>
        <dbReference type="EMBL" id="SEP14949.1"/>
    </source>
</evidence>
<organism evidence="2 3">
    <name type="scientific">Aquisalimonas asiatica</name>
    <dbReference type="NCBI Taxonomy" id="406100"/>
    <lineage>
        <taxon>Bacteria</taxon>
        <taxon>Pseudomonadati</taxon>
        <taxon>Pseudomonadota</taxon>
        <taxon>Gammaproteobacteria</taxon>
        <taxon>Chromatiales</taxon>
        <taxon>Ectothiorhodospiraceae</taxon>
        <taxon>Aquisalimonas</taxon>
    </lineage>
</organism>
<keyword evidence="3" id="KW-1185">Reference proteome</keyword>